<comment type="caution">
    <text evidence="2">The sequence shown here is derived from an EMBL/GenBank/DDBJ whole genome shotgun (WGS) entry which is preliminary data.</text>
</comment>
<keyword evidence="1" id="KW-1133">Transmembrane helix</keyword>
<reference evidence="2" key="2">
    <citation type="journal article" date="2023" name="IMA Fungus">
        <title>Comparative genomic study of the Penicillium genus elucidates a diverse pangenome and 15 lateral gene transfer events.</title>
        <authorList>
            <person name="Petersen C."/>
            <person name="Sorensen T."/>
            <person name="Nielsen M.R."/>
            <person name="Sondergaard T.E."/>
            <person name="Sorensen J.L."/>
            <person name="Fitzpatrick D.A."/>
            <person name="Frisvad J.C."/>
            <person name="Nielsen K.L."/>
        </authorList>
    </citation>
    <scope>NUCLEOTIDE SEQUENCE</scope>
    <source>
        <strain evidence="2">IBT 26290</strain>
    </source>
</reference>
<evidence type="ECO:0000256" key="1">
    <source>
        <dbReference type="SAM" id="Phobius"/>
    </source>
</evidence>
<proteinExistence type="predicted"/>
<organism evidence="2 3">
    <name type="scientific">Penicillium canariense</name>
    <dbReference type="NCBI Taxonomy" id="189055"/>
    <lineage>
        <taxon>Eukaryota</taxon>
        <taxon>Fungi</taxon>
        <taxon>Dikarya</taxon>
        <taxon>Ascomycota</taxon>
        <taxon>Pezizomycotina</taxon>
        <taxon>Eurotiomycetes</taxon>
        <taxon>Eurotiomycetidae</taxon>
        <taxon>Eurotiales</taxon>
        <taxon>Aspergillaceae</taxon>
        <taxon>Penicillium</taxon>
    </lineage>
</organism>
<keyword evidence="1" id="KW-0812">Transmembrane</keyword>
<dbReference type="OrthoDB" id="2153661at2759"/>
<name>A0A9W9LS57_9EURO</name>
<dbReference type="EMBL" id="JAPQKN010000001">
    <property type="protein sequence ID" value="KAJ5174723.1"/>
    <property type="molecule type" value="Genomic_DNA"/>
</dbReference>
<dbReference type="Proteomes" id="UP001149163">
    <property type="component" value="Unassembled WGS sequence"/>
</dbReference>
<reference evidence="2" key="1">
    <citation type="submission" date="2022-11" db="EMBL/GenBank/DDBJ databases">
        <authorList>
            <person name="Petersen C."/>
        </authorList>
    </citation>
    <scope>NUCLEOTIDE SEQUENCE</scope>
    <source>
        <strain evidence="2">IBT 26290</strain>
    </source>
</reference>
<dbReference type="Gene3D" id="1.20.1250.20">
    <property type="entry name" value="MFS general substrate transporter like domains"/>
    <property type="match status" value="1"/>
</dbReference>
<feature type="transmembrane region" description="Helical" evidence="1">
    <location>
        <begin position="61"/>
        <end position="81"/>
    </location>
</feature>
<feature type="transmembrane region" description="Helical" evidence="1">
    <location>
        <begin position="134"/>
        <end position="153"/>
    </location>
</feature>
<gene>
    <name evidence="2" type="ORF">N7482_000600</name>
</gene>
<keyword evidence="1" id="KW-0472">Membrane</keyword>
<accession>A0A9W9LS57</accession>
<dbReference type="GeneID" id="81421901"/>
<protein>
    <submittedName>
        <fullName evidence="2">Uncharacterized protein</fullName>
    </submittedName>
</protein>
<evidence type="ECO:0000313" key="2">
    <source>
        <dbReference type="EMBL" id="KAJ5174723.1"/>
    </source>
</evidence>
<dbReference type="RefSeq" id="XP_056546331.1">
    <property type="nucleotide sequence ID" value="XM_056682725.1"/>
</dbReference>
<dbReference type="AlphaFoldDB" id="A0A9W9LS57"/>
<evidence type="ECO:0000313" key="3">
    <source>
        <dbReference type="Proteomes" id="UP001149163"/>
    </source>
</evidence>
<sequence>MWLTLECALPEPALLIRVTEADAGKAEVHDNIGAGRQPLTRCPEEAAEAIGSVYHRDSVPWVIFALKVVIGGIWATALHGVTIDGMFRMMTVARGVVGFDAGGEYLASSRSASEPASDLILKHRGPAFIMVSKFLLSFGGPFAVSIFLTVLMACPQSHYSTYITDPSSQERTPNPNQTCASALHHVALFSPPVPSNTPTLLPTILTFIQFN</sequence>
<dbReference type="InterPro" id="IPR036259">
    <property type="entry name" value="MFS_trans_sf"/>
</dbReference>
<keyword evidence="3" id="KW-1185">Reference proteome</keyword>